<keyword evidence="3 6" id="KW-1133">Transmembrane helix</keyword>
<keyword evidence="2 6" id="KW-0812">Transmembrane</keyword>
<dbReference type="GO" id="GO:0016020">
    <property type="term" value="C:membrane"/>
    <property type="evidence" value="ECO:0007669"/>
    <property type="project" value="UniProtKB-SubCell"/>
</dbReference>
<gene>
    <name evidence="8" type="ORF">QBC41DRAFT_382558</name>
</gene>
<proteinExistence type="inferred from homology"/>
<sequence length="435" mass="47522">MLSERSDRTIEFITTLPTMTAIAFLAVFLRFFCKMKYAKELRLDDYLMVAAWLLTLGSLCLLLVSVFVFGYTLHRVNFTPGAAAVIAVAQALSSISGAVAKTSIAVLLWRVTPVLWQRTLLKSTTTITILSTVIIAIVVSIKVHDNNMEAECEANSTAWRFGIFYAVWGVLSDFMLSVLPWVMVWNLQMKKAEKYGLAVALSMGCVTSILGIMKLSYINCTSVLNADLSYTSIDLVIYHFIEPPVIITAASIPALRSFLHHQVTIRRSSRASELLDLANPPPHHLHPTARRSFLPRVPGQTHQTNHHPLVDSESMVSLSAMFRGLPPSPEDLPPMPIRSMPVARVGVAGAGADGRNVTTVTTITGGNTAIRSASAAELPKDGEIVRTVRVVVVNSEGEDMSSLGDTIIGSSTRTEVRSWNSCPGRVRDLEMGGQR</sequence>
<evidence type="ECO:0000256" key="6">
    <source>
        <dbReference type="SAM" id="Phobius"/>
    </source>
</evidence>
<feature type="transmembrane region" description="Helical" evidence="6">
    <location>
        <begin position="120"/>
        <end position="141"/>
    </location>
</feature>
<comment type="subcellular location">
    <subcellularLocation>
        <location evidence="1">Membrane</location>
        <topology evidence="1">Multi-pass membrane protein</topology>
    </subcellularLocation>
</comment>
<feature type="transmembrane region" description="Helical" evidence="6">
    <location>
        <begin position="237"/>
        <end position="259"/>
    </location>
</feature>
<dbReference type="InterPro" id="IPR052337">
    <property type="entry name" value="SAT4-like"/>
</dbReference>
<comment type="similarity">
    <text evidence="5">Belongs to the SAT4 family.</text>
</comment>
<dbReference type="Proteomes" id="UP001174997">
    <property type="component" value="Unassembled WGS sequence"/>
</dbReference>
<evidence type="ECO:0000256" key="2">
    <source>
        <dbReference type="ARBA" id="ARBA00022692"/>
    </source>
</evidence>
<feature type="transmembrane region" description="Helical" evidence="6">
    <location>
        <begin position="12"/>
        <end position="33"/>
    </location>
</feature>
<dbReference type="EMBL" id="JAULSY010000015">
    <property type="protein sequence ID" value="KAK0672094.1"/>
    <property type="molecule type" value="Genomic_DNA"/>
</dbReference>
<accession>A0AA39ZJ94</accession>
<evidence type="ECO:0000256" key="3">
    <source>
        <dbReference type="ARBA" id="ARBA00022989"/>
    </source>
</evidence>
<evidence type="ECO:0000256" key="4">
    <source>
        <dbReference type="ARBA" id="ARBA00023136"/>
    </source>
</evidence>
<dbReference type="PANTHER" id="PTHR33048:SF42">
    <property type="entry name" value="INTEGRAL MEMBRANE PROTEIN"/>
    <property type="match status" value="1"/>
</dbReference>
<dbReference type="AlphaFoldDB" id="A0AA39ZJ94"/>
<feature type="domain" description="Rhodopsin" evidence="7">
    <location>
        <begin position="29"/>
        <end position="260"/>
    </location>
</feature>
<keyword evidence="4 6" id="KW-0472">Membrane</keyword>
<feature type="transmembrane region" description="Helical" evidence="6">
    <location>
        <begin position="45"/>
        <end position="71"/>
    </location>
</feature>
<dbReference type="PANTHER" id="PTHR33048">
    <property type="entry name" value="PTH11-LIKE INTEGRAL MEMBRANE PROTEIN (AFU_ORTHOLOGUE AFUA_5G11245)"/>
    <property type="match status" value="1"/>
</dbReference>
<feature type="transmembrane region" description="Helical" evidence="6">
    <location>
        <begin position="195"/>
        <end position="217"/>
    </location>
</feature>
<evidence type="ECO:0000256" key="1">
    <source>
        <dbReference type="ARBA" id="ARBA00004141"/>
    </source>
</evidence>
<dbReference type="Pfam" id="PF20684">
    <property type="entry name" value="Fung_rhodopsin"/>
    <property type="match status" value="1"/>
</dbReference>
<comment type="caution">
    <text evidence="8">The sequence shown here is derived from an EMBL/GenBank/DDBJ whole genome shotgun (WGS) entry which is preliminary data.</text>
</comment>
<name>A0AA39ZJ94_9PEZI</name>
<evidence type="ECO:0000256" key="5">
    <source>
        <dbReference type="ARBA" id="ARBA00038359"/>
    </source>
</evidence>
<feature type="transmembrane region" description="Helical" evidence="6">
    <location>
        <begin position="161"/>
        <end position="183"/>
    </location>
</feature>
<organism evidence="8 9">
    <name type="scientific">Cercophora samala</name>
    <dbReference type="NCBI Taxonomy" id="330535"/>
    <lineage>
        <taxon>Eukaryota</taxon>
        <taxon>Fungi</taxon>
        <taxon>Dikarya</taxon>
        <taxon>Ascomycota</taxon>
        <taxon>Pezizomycotina</taxon>
        <taxon>Sordariomycetes</taxon>
        <taxon>Sordariomycetidae</taxon>
        <taxon>Sordariales</taxon>
        <taxon>Lasiosphaeriaceae</taxon>
        <taxon>Cercophora</taxon>
    </lineage>
</organism>
<feature type="transmembrane region" description="Helical" evidence="6">
    <location>
        <begin position="83"/>
        <end position="108"/>
    </location>
</feature>
<evidence type="ECO:0000313" key="8">
    <source>
        <dbReference type="EMBL" id="KAK0672094.1"/>
    </source>
</evidence>
<protein>
    <recommendedName>
        <fullName evidence="7">Rhodopsin domain-containing protein</fullName>
    </recommendedName>
</protein>
<dbReference type="InterPro" id="IPR049326">
    <property type="entry name" value="Rhodopsin_dom_fungi"/>
</dbReference>
<evidence type="ECO:0000259" key="7">
    <source>
        <dbReference type="Pfam" id="PF20684"/>
    </source>
</evidence>
<reference evidence="8" key="1">
    <citation type="submission" date="2023-06" db="EMBL/GenBank/DDBJ databases">
        <title>Genome-scale phylogeny and comparative genomics of the fungal order Sordariales.</title>
        <authorList>
            <consortium name="Lawrence Berkeley National Laboratory"/>
            <person name="Hensen N."/>
            <person name="Bonometti L."/>
            <person name="Westerberg I."/>
            <person name="Brannstrom I.O."/>
            <person name="Guillou S."/>
            <person name="Cros-Aarteil S."/>
            <person name="Calhoun S."/>
            <person name="Haridas S."/>
            <person name="Kuo A."/>
            <person name="Mondo S."/>
            <person name="Pangilinan J."/>
            <person name="Riley R."/>
            <person name="Labutti K."/>
            <person name="Andreopoulos B."/>
            <person name="Lipzen A."/>
            <person name="Chen C."/>
            <person name="Yanf M."/>
            <person name="Daum C."/>
            <person name="Ng V."/>
            <person name="Clum A."/>
            <person name="Steindorff A."/>
            <person name="Ohm R."/>
            <person name="Martin F."/>
            <person name="Silar P."/>
            <person name="Natvig D."/>
            <person name="Lalanne C."/>
            <person name="Gautier V."/>
            <person name="Ament-Velasquez S.L."/>
            <person name="Kruys A."/>
            <person name="Hutchinson M.I."/>
            <person name="Powell A.J."/>
            <person name="Barry K."/>
            <person name="Miller A.N."/>
            <person name="Grigoriev I.V."/>
            <person name="Debuchy R."/>
            <person name="Gladieux P."/>
            <person name="Thoren M.H."/>
            <person name="Johannesson H."/>
        </authorList>
    </citation>
    <scope>NUCLEOTIDE SEQUENCE</scope>
    <source>
        <strain evidence="8">CBS 307.81</strain>
    </source>
</reference>
<evidence type="ECO:0000313" key="9">
    <source>
        <dbReference type="Proteomes" id="UP001174997"/>
    </source>
</evidence>
<keyword evidence="9" id="KW-1185">Reference proteome</keyword>